<sequence>MGKRILILSEKVGEGHERAAKAVQKAIYTLEFAAHVLILNPWKTFYPALTQLSTETYLMTLKVKPELWGYIYDKERAQKGKKIIKVVGKGIYFQMERVLKHFKPDFILCTHPFTYYAIYHFKKELVKNGVTIASIITDYDIHGYWIDDCVDIYFVASDDIKQKIADNGVRPDNIYVTGIPVDPSFSKRPDKYKTRIKLGLDVERPVVLIMGGGLGLGNIESIAQEISKVRRNYQVIIIAGSNEELKNKAMAIARESLTPMHVTGFVNNINEYMAASDLIVTKAGGLTISEALAMELPIIINTALPGQEMYNLDFLLKKQAAIKANGAKDIIAAIDQLLTNAELYETIKENCRKISKPNSAIDVAKIILDKIDQSKKFFNPSNK</sequence>
<dbReference type="OrthoDB" id="9815663at2"/>
<evidence type="ECO:0000313" key="8">
    <source>
        <dbReference type="Proteomes" id="UP000184088"/>
    </source>
</evidence>
<dbReference type="GO" id="GO:0016758">
    <property type="term" value="F:hexosyltransferase activity"/>
    <property type="evidence" value="ECO:0007669"/>
    <property type="project" value="InterPro"/>
</dbReference>
<dbReference type="Pfam" id="PF04101">
    <property type="entry name" value="Glyco_tran_28_C"/>
    <property type="match status" value="1"/>
</dbReference>
<evidence type="ECO:0000256" key="3">
    <source>
        <dbReference type="ARBA" id="ARBA00022676"/>
    </source>
</evidence>
<dbReference type="Proteomes" id="UP000184088">
    <property type="component" value="Unassembled WGS sequence"/>
</dbReference>
<dbReference type="Gene3D" id="3.40.50.2000">
    <property type="entry name" value="Glycogen Phosphorylase B"/>
    <property type="match status" value="1"/>
</dbReference>
<dbReference type="EMBL" id="FQVH01000021">
    <property type="protein sequence ID" value="SHF41129.1"/>
    <property type="molecule type" value="Genomic_DNA"/>
</dbReference>
<comment type="similarity">
    <text evidence="2">Belongs to the glycosyltransferase 28 family.</text>
</comment>
<evidence type="ECO:0000313" key="7">
    <source>
        <dbReference type="EMBL" id="SHF41129.1"/>
    </source>
</evidence>
<evidence type="ECO:0000256" key="1">
    <source>
        <dbReference type="ARBA" id="ARBA00004370"/>
    </source>
</evidence>
<dbReference type="GO" id="GO:0009247">
    <property type="term" value="P:glycolipid biosynthetic process"/>
    <property type="evidence" value="ECO:0007669"/>
    <property type="project" value="InterPro"/>
</dbReference>
<evidence type="ECO:0000259" key="5">
    <source>
        <dbReference type="Pfam" id="PF04101"/>
    </source>
</evidence>
<dbReference type="GO" id="GO:0016020">
    <property type="term" value="C:membrane"/>
    <property type="evidence" value="ECO:0007669"/>
    <property type="project" value="UniProtKB-SubCell"/>
</dbReference>
<dbReference type="SUPFAM" id="SSF53756">
    <property type="entry name" value="UDP-Glycosyltransferase/glycogen phosphorylase"/>
    <property type="match status" value="1"/>
</dbReference>
<proteinExistence type="inferred from homology"/>
<dbReference type="PANTHER" id="PTHR43025">
    <property type="entry name" value="MONOGALACTOSYLDIACYLGLYCEROL SYNTHASE"/>
    <property type="match status" value="1"/>
</dbReference>
<organism evidence="7 8">
    <name type="scientific">Caldanaerobius fijiensis DSM 17918</name>
    <dbReference type="NCBI Taxonomy" id="1121256"/>
    <lineage>
        <taxon>Bacteria</taxon>
        <taxon>Bacillati</taxon>
        <taxon>Bacillota</taxon>
        <taxon>Clostridia</taxon>
        <taxon>Thermoanaerobacterales</taxon>
        <taxon>Thermoanaerobacteraceae</taxon>
        <taxon>Caldanaerobius</taxon>
    </lineage>
</organism>
<keyword evidence="4 7" id="KW-0808">Transferase</keyword>
<comment type="subcellular location">
    <subcellularLocation>
        <location evidence="1">Membrane</location>
    </subcellularLocation>
</comment>
<gene>
    <name evidence="7" type="ORF">SAMN02746089_01868</name>
</gene>
<feature type="domain" description="Diacylglycerol glucosyltransferase N-terminal" evidence="6">
    <location>
        <begin position="16"/>
        <end position="181"/>
    </location>
</feature>
<name>A0A1M5BF57_9THEO</name>
<evidence type="ECO:0000259" key="6">
    <source>
        <dbReference type="Pfam" id="PF06925"/>
    </source>
</evidence>
<protein>
    <submittedName>
        <fullName evidence="7">Processive 1,2-diacylglycerol beta-glucosyltransferase</fullName>
    </submittedName>
</protein>
<dbReference type="RefSeq" id="WP_073344466.1">
    <property type="nucleotide sequence ID" value="NZ_FQVH01000021.1"/>
</dbReference>
<reference evidence="7 8" key="1">
    <citation type="submission" date="2016-11" db="EMBL/GenBank/DDBJ databases">
        <authorList>
            <person name="Jaros S."/>
            <person name="Januszkiewicz K."/>
            <person name="Wedrychowicz H."/>
        </authorList>
    </citation>
    <scope>NUCLEOTIDE SEQUENCE [LARGE SCALE GENOMIC DNA]</scope>
    <source>
        <strain evidence="7 8">DSM 17918</strain>
    </source>
</reference>
<dbReference type="InterPro" id="IPR050519">
    <property type="entry name" value="Glycosyltransf_28_UgtP"/>
</dbReference>
<evidence type="ECO:0000256" key="4">
    <source>
        <dbReference type="ARBA" id="ARBA00022679"/>
    </source>
</evidence>
<dbReference type="AlphaFoldDB" id="A0A1M5BF57"/>
<feature type="domain" description="Glycosyl transferase family 28 C-terminal" evidence="5">
    <location>
        <begin position="206"/>
        <end position="350"/>
    </location>
</feature>
<dbReference type="Pfam" id="PF06925">
    <property type="entry name" value="MGDG_synth"/>
    <property type="match status" value="1"/>
</dbReference>
<dbReference type="InterPro" id="IPR009695">
    <property type="entry name" value="Diacylglyc_glucosyltr_N"/>
</dbReference>
<keyword evidence="3" id="KW-0328">Glycosyltransferase</keyword>
<dbReference type="InterPro" id="IPR007235">
    <property type="entry name" value="Glyco_trans_28_C"/>
</dbReference>
<dbReference type="STRING" id="1121256.SAMN02746089_01868"/>
<accession>A0A1M5BF57</accession>
<keyword evidence="8" id="KW-1185">Reference proteome</keyword>
<evidence type="ECO:0000256" key="2">
    <source>
        <dbReference type="ARBA" id="ARBA00006962"/>
    </source>
</evidence>
<dbReference type="PANTHER" id="PTHR43025:SF3">
    <property type="entry name" value="MONOGALACTOSYLDIACYLGLYCEROL SYNTHASE 1, CHLOROPLASTIC"/>
    <property type="match status" value="1"/>
</dbReference>